<gene>
    <name evidence="1" type="ORF">CU320_03615</name>
</gene>
<name>A0A2H9UP90_9GAMM</name>
<organism evidence="1 2">
    <name type="scientific">Acinetobacter pseudolwoffii</name>
    <dbReference type="NCBI Taxonomy" id="2053287"/>
    <lineage>
        <taxon>Bacteria</taxon>
        <taxon>Pseudomonadati</taxon>
        <taxon>Pseudomonadota</taxon>
        <taxon>Gammaproteobacteria</taxon>
        <taxon>Moraxellales</taxon>
        <taxon>Moraxellaceae</taxon>
        <taxon>Acinetobacter</taxon>
    </lineage>
</organism>
<dbReference type="AlphaFoldDB" id="A0A2H9UP90"/>
<proteinExistence type="predicted"/>
<evidence type="ECO:0000313" key="2">
    <source>
        <dbReference type="Proteomes" id="UP000242351"/>
    </source>
</evidence>
<reference evidence="1 2" key="2">
    <citation type="submission" date="2017-12" db="EMBL/GenBank/DDBJ databases">
        <title>Revising the taxonomy of the Acinetobacter lwoffii group: the description of Acinetobacter pseudolwoffii sp. nov. and emended description of Acinetobacter lwoffii.</title>
        <authorList>
            <person name="Nemec A."/>
        </authorList>
    </citation>
    <scope>NUCLEOTIDE SEQUENCE [LARGE SCALE GENOMIC DNA]</scope>
    <source>
        <strain evidence="1 2">ANC 5347</strain>
    </source>
</reference>
<dbReference type="Proteomes" id="UP000242351">
    <property type="component" value="Unassembled WGS sequence"/>
</dbReference>
<sequence>MAYSAFDLSTLKTRLEQAELAGYIYQHQQHILVLQEPFSEDGKPLNIYLQHELTADQIGLQFGLRLQEGHWEFLLGVTYSNQNAAYEIGAGNLKGDQKAFNLLYAFYNYPKAFYLVALPLTSNSQMLEQTLEQQLFSQPDLKFLDTAIKVNPMGEQITWIKNYILQQTLDMKVRIQTALL</sequence>
<protein>
    <submittedName>
        <fullName evidence="1">Uncharacterized protein</fullName>
    </submittedName>
</protein>
<dbReference type="EMBL" id="PGOZ01000002">
    <property type="protein sequence ID" value="PJI33497.1"/>
    <property type="molecule type" value="Genomic_DNA"/>
</dbReference>
<comment type="caution">
    <text evidence="1">The sequence shown here is derived from an EMBL/GenBank/DDBJ whole genome shotgun (WGS) entry which is preliminary data.</text>
</comment>
<reference evidence="1 2" key="1">
    <citation type="submission" date="2017-11" db="EMBL/GenBank/DDBJ databases">
        <authorList>
            <person name="Han C.G."/>
        </authorList>
    </citation>
    <scope>NUCLEOTIDE SEQUENCE [LARGE SCALE GENOMIC DNA]</scope>
    <source>
        <strain evidence="1 2">ANC 5347</strain>
    </source>
</reference>
<dbReference type="RefSeq" id="WP_100357254.1">
    <property type="nucleotide sequence ID" value="NZ_PGOZ01000002.1"/>
</dbReference>
<evidence type="ECO:0000313" key="1">
    <source>
        <dbReference type="EMBL" id="PJI33497.1"/>
    </source>
</evidence>
<accession>A0A2H9UP90</accession>